<proteinExistence type="predicted"/>
<evidence type="ECO:0000313" key="2">
    <source>
        <dbReference type="Proteomes" id="UP000005926"/>
    </source>
</evidence>
<evidence type="ECO:0008006" key="3">
    <source>
        <dbReference type="Google" id="ProtNLM"/>
    </source>
</evidence>
<keyword evidence="2" id="KW-1185">Reference proteome</keyword>
<dbReference type="EMBL" id="ACKZ01000029">
    <property type="protein sequence ID" value="EEW36507.1"/>
    <property type="molecule type" value="Genomic_DNA"/>
</dbReference>
<organism evidence="1 2">
    <name type="scientific">Granulicatella adiacens ATCC 49175</name>
    <dbReference type="NCBI Taxonomy" id="638301"/>
    <lineage>
        <taxon>Bacteria</taxon>
        <taxon>Bacillati</taxon>
        <taxon>Bacillota</taxon>
        <taxon>Bacilli</taxon>
        <taxon>Lactobacillales</taxon>
        <taxon>Carnobacteriaceae</taxon>
        <taxon>Granulicatella</taxon>
    </lineage>
</organism>
<dbReference type="eggNOG" id="COG5153">
    <property type="taxonomic scope" value="Bacteria"/>
</dbReference>
<dbReference type="SUPFAM" id="SSF53474">
    <property type="entry name" value="alpha/beta-Hydrolases"/>
    <property type="match status" value="1"/>
</dbReference>
<accession>C8NIW0</accession>
<dbReference type="Gene3D" id="3.40.50.1820">
    <property type="entry name" value="alpha/beta hydrolase"/>
    <property type="match status" value="1"/>
</dbReference>
<dbReference type="InterPro" id="IPR029058">
    <property type="entry name" value="AB_hydrolase_fold"/>
</dbReference>
<dbReference type="AlphaFoldDB" id="C8NIW0"/>
<name>C8NIW0_9LACT</name>
<sequence>MVTVVKTTGSMISTLDASNLSYELERVRVKSPNLTEVSKVLAAAQQEKKIPSNLEYIDDFYDAYTGTSGTAFKDKNTGKVVVSYTGTNPSGDFGMDISTDVYSIGFGIGYHYDNAYTFYEKMAEKYGADNLILTGHSLGGNVAQRVALKYNARMTIVYNPAPLYVKSIALKDDERVVNNIQDIEKEMESFTGRVLRINTEGDFLQHSALVGGVYLGEKFTLVNSGDHGLDSIVNDSAQVAELERILAIEFGMSSITDKKLQFIHSSREGISGVTKSQWIYLDALQAQVLSEGLVEVNNAAIESFKQSQAKGIQEANELYKELSKVPANYKLSAEEIMAVYYEQGVHYDSIVGDVEEYSNKKLQTAVEIAENFDTLRKVINDGIAELVEKDQELSTLFVKG</sequence>
<dbReference type="HOGENOM" id="CLU_052510_0_0_9"/>
<gene>
    <name evidence="1" type="ORF">HMPREF0444_1855</name>
</gene>
<dbReference type="RefSeq" id="WP_005606500.1">
    <property type="nucleotide sequence ID" value="NZ_CP102283.1"/>
</dbReference>
<dbReference type="Proteomes" id="UP000005926">
    <property type="component" value="Unassembled WGS sequence"/>
</dbReference>
<dbReference type="Pfam" id="PF26363">
    <property type="entry name" value="Phospholipase-like"/>
    <property type="match status" value="1"/>
</dbReference>
<protein>
    <recommendedName>
        <fullName evidence="3">DUF2974 domain-containing protein</fullName>
    </recommendedName>
</protein>
<reference evidence="1 2" key="1">
    <citation type="submission" date="2009-08" db="EMBL/GenBank/DDBJ databases">
        <authorList>
            <person name="Muzny D."/>
            <person name="Qin X."/>
            <person name="Deng J."/>
            <person name="Jiang H."/>
            <person name="Liu Y."/>
            <person name="Qu J."/>
            <person name="Song X.-Z."/>
            <person name="Zhang L."/>
            <person name="Thornton R."/>
            <person name="Coyle M."/>
            <person name="Francisco L."/>
            <person name="Jackson L."/>
            <person name="Javaid M."/>
            <person name="Korchina V."/>
            <person name="Kovar C."/>
            <person name="Mata R."/>
            <person name="Mathew T."/>
            <person name="Ngo R."/>
            <person name="Nguyen L."/>
            <person name="Nguyen N."/>
            <person name="Okwuonu G."/>
            <person name="Ongeri F."/>
            <person name="Pham C."/>
            <person name="Simmons D."/>
            <person name="Wilczek-Boney K."/>
            <person name="Hale W."/>
            <person name="Jakkamsetti A."/>
            <person name="Pham P."/>
            <person name="Ruth R."/>
            <person name="San Lucas F."/>
            <person name="Warren J."/>
            <person name="Zhang J."/>
            <person name="Zhao Z."/>
            <person name="Zhou C."/>
            <person name="Zhu D."/>
            <person name="Lee S."/>
            <person name="Bess C."/>
            <person name="Blankenburg K."/>
            <person name="Forbes L."/>
            <person name="Fu Q."/>
            <person name="Gubbala S."/>
            <person name="Hirani K."/>
            <person name="Jayaseelan J.C."/>
            <person name="Lara F."/>
            <person name="Munidasa M."/>
            <person name="Palculict T."/>
            <person name="Patil S."/>
            <person name="Pu L.-L."/>
            <person name="Saada N."/>
            <person name="Tang L."/>
            <person name="Weissenberger G."/>
            <person name="Zhu Y."/>
            <person name="Hemphill L."/>
            <person name="Shang Y."/>
            <person name="Youmans B."/>
            <person name="Ayvaz T."/>
            <person name="Ross M."/>
            <person name="Santibanez J."/>
            <person name="Aqrawi P."/>
            <person name="Gross S."/>
            <person name="Joshi V."/>
            <person name="Fowler G."/>
            <person name="Nazareth L."/>
            <person name="Reid J."/>
            <person name="Worley K."/>
            <person name="Petrosino J."/>
            <person name="Highlander S."/>
            <person name="Gibbs R."/>
        </authorList>
    </citation>
    <scope>NUCLEOTIDE SEQUENCE [LARGE SCALE GENOMIC DNA]</scope>
    <source>
        <strain evidence="1 2">ATCC 49175</strain>
    </source>
</reference>
<dbReference type="STRING" id="638301.HMPREF0444_1855"/>
<comment type="caution">
    <text evidence="1">The sequence shown here is derived from an EMBL/GenBank/DDBJ whole genome shotgun (WGS) entry which is preliminary data.</text>
</comment>
<dbReference type="GeneID" id="78412387"/>
<evidence type="ECO:0000313" key="1">
    <source>
        <dbReference type="EMBL" id="EEW36507.1"/>
    </source>
</evidence>